<dbReference type="GO" id="GO:0008270">
    <property type="term" value="F:zinc ion binding"/>
    <property type="evidence" value="ECO:0007669"/>
    <property type="project" value="UniProtKB-KW"/>
</dbReference>
<feature type="domain" description="FLYWCH-type" evidence="4">
    <location>
        <begin position="9"/>
        <end position="58"/>
    </location>
</feature>
<keyword evidence="1" id="KW-0479">Metal-binding</keyword>
<evidence type="ECO:0000313" key="5">
    <source>
        <dbReference type="EMBL" id="CAG8809106.1"/>
    </source>
</evidence>
<reference evidence="5" key="1">
    <citation type="submission" date="2021-06" db="EMBL/GenBank/DDBJ databases">
        <authorList>
            <person name="Kallberg Y."/>
            <person name="Tangrot J."/>
            <person name="Rosling A."/>
        </authorList>
    </citation>
    <scope>NUCLEOTIDE SEQUENCE</scope>
    <source>
        <strain evidence="5">MA453B</strain>
    </source>
</reference>
<organism evidence="5 6">
    <name type="scientific">Dentiscutata erythropus</name>
    <dbReference type="NCBI Taxonomy" id="1348616"/>
    <lineage>
        <taxon>Eukaryota</taxon>
        <taxon>Fungi</taxon>
        <taxon>Fungi incertae sedis</taxon>
        <taxon>Mucoromycota</taxon>
        <taxon>Glomeromycotina</taxon>
        <taxon>Glomeromycetes</taxon>
        <taxon>Diversisporales</taxon>
        <taxon>Gigasporaceae</taxon>
        <taxon>Dentiscutata</taxon>
    </lineage>
</organism>
<dbReference type="OrthoDB" id="2386348at2759"/>
<keyword evidence="3" id="KW-0862">Zinc</keyword>
<dbReference type="AlphaFoldDB" id="A0A9N9K3U4"/>
<evidence type="ECO:0000256" key="3">
    <source>
        <dbReference type="ARBA" id="ARBA00022833"/>
    </source>
</evidence>
<proteinExistence type="predicted"/>
<sequence>MNEICETVLSQKGGTKINVHDYLMTLEFCCKNNYYWACDKKKNRCKGRAVTQLYNNIYYLKQFTIHEFHAPESHNAEVAKFSSEIKRQARETPSKIIQENIINTPEAIRLYLSSTNACHRKIQHVRHAGLPP</sequence>
<comment type="caution">
    <text evidence="5">The sequence shown here is derived from an EMBL/GenBank/DDBJ whole genome shotgun (WGS) entry which is preliminary data.</text>
</comment>
<dbReference type="InterPro" id="IPR007588">
    <property type="entry name" value="Znf_FLYWCH"/>
</dbReference>
<accession>A0A9N9K3U4</accession>
<evidence type="ECO:0000313" key="6">
    <source>
        <dbReference type="Proteomes" id="UP000789405"/>
    </source>
</evidence>
<keyword evidence="6" id="KW-1185">Reference proteome</keyword>
<dbReference type="Gene3D" id="2.20.25.240">
    <property type="match status" value="1"/>
</dbReference>
<evidence type="ECO:0000256" key="1">
    <source>
        <dbReference type="ARBA" id="ARBA00022723"/>
    </source>
</evidence>
<protein>
    <submittedName>
        <fullName evidence="5">23935_t:CDS:1</fullName>
    </submittedName>
</protein>
<dbReference type="EMBL" id="CAJVPY010044672">
    <property type="protein sequence ID" value="CAG8809106.1"/>
    <property type="molecule type" value="Genomic_DNA"/>
</dbReference>
<gene>
    <name evidence="5" type="ORF">DERYTH_LOCUS25028</name>
</gene>
<name>A0A9N9K3U4_9GLOM</name>
<keyword evidence="2" id="KW-0863">Zinc-finger</keyword>
<evidence type="ECO:0000259" key="4">
    <source>
        <dbReference type="Pfam" id="PF04500"/>
    </source>
</evidence>
<dbReference type="Pfam" id="PF04500">
    <property type="entry name" value="FLYWCH"/>
    <property type="match status" value="1"/>
</dbReference>
<dbReference type="Proteomes" id="UP000789405">
    <property type="component" value="Unassembled WGS sequence"/>
</dbReference>
<evidence type="ECO:0000256" key="2">
    <source>
        <dbReference type="ARBA" id="ARBA00022771"/>
    </source>
</evidence>